<gene>
    <name evidence="1" type="ORF">ILYODFUR_004841</name>
</gene>
<name>A0ABV0TSE0_9TELE</name>
<protein>
    <submittedName>
        <fullName evidence="1">Uncharacterized protein</fullName>
    </submittedName>
</protein>
<accession>A0ABV0TSE0</accession>
<keyword evidence="2" id="KW-1185">Reference proteome</keyword>
<dbReference type="EMBL" id="JAHRIQ010046614">
    <property type="protein sequence ID" value="MEQ2235689.1"/>
    <property type="molecule type" value="Genomic_DNA"/>
</dbReference>
<sequence length="92" mass="10143">VGVDKWWSIEKRSGGLCLSSHLPPLLFCQLPAPSQMYNTRGVGFVVQTEQGSPSGLLSKKGPAVNFYDFQPNSVRRILIFISKFPTDHGCFG</sequence>
<reference evidence="1 2" key="1">
    <citation type="submission" date="2021-06" db="EMBL/GenBank/DDBJ databases">
        <authorList>
            <person name="Palmer J.M."/>
        </authorList>
    </citation>
    <scope>NUCLEOTIDE SEQUENCE [LARGE SCALE GENOMIC DNA]</scope>
    <source>
        <strain evidence="2">if_2019</strain>
        <tissue evidence="1">Muscle</tissue>
    </source>
</reference>
<evidence type="ECO:0000313" key="1">
    <source>
        <dbReference type="EMBL" id="MEQ2235689.1"/>
    </source>
</evidence>
<comment type="caution">
    <text evidence="1">The sequence shown here is derived from an EMBL/GenBank/DDBJ whole genome shotgun (WGS) entry which is preliminary data.</text>
</comment>
<proteinExistence type="predicted"/>
<organism evidence="1 2">
    <name type="scientific">Ilyodon furcidens</name>
    <name type="common">goldbreast splitfin</name>
    <dbReference type="NCBI Taxonomy" id="33524"/>
    <lineage>
        <taxon>Eukaryota</taxon>
        <taxon>Metazoa</taxon>
        <taxon>Chordata</taxon>
        <taxon>Craniata</taxon>
        <taxon>Vertebrata</taxon>
        <taxon>Euteleostomi</taxon>
        <taxon>Actinopterygii</taxon>
        <taxon>Neopterygii</taxon>
        <taxon>Teleostei</taxon>
        <taxon>Neoteleostei</taxon>
        <taxon>Acanthomorphata</taxon>
        <taxon>Ovalentaria</taxon>
        <taxon>Atherinomorphae</taxon>
        <taxon>Cyprinodontiformes</taxon>
        <taxon>Goodeidae</taxon>
        <taxon>Ilyodon</taxon>
    </lineage>
</organism>
<feature type="non-terminal residue" evidence="1">
    <location>
        <position position="92"/>
    </location>
</feature>
<feature type="non-terminal residue" evidence="1">
    <location>
        <position position="1"/>
    </location>
</feature>
<evidence type="ECO:0000313" key="2">
    <source>
        <dbReference type="Proteomes" id="UP001482620"/>
    </source>
</evidence>
<dbReference type="Proteomes" id="UP001482620">
    <property type="component" value="Unassembled WGS sequence"/>
</dbReference>